<accession>A0A396GK77</accession>
<name>A0A396GK77_MEDTR</name>
<dbReference type="Gramene" id="rna47859">
    <property type="protein sequence ID" value="RHN41526.1"/>
    <property type="gene ID" value="gene47859"/>
</dbReference>
<dbReference type="EMBL" id="PSQE01000008">
    <property type="protein sequence ID" value="RHN41526.1"/>
    <property type="molecule type" value="Genomic_DNA"/>
</dbReference>
<dbReference type="Proteomes" id="UP000265566">
    <property type="component" value="Chromosome 8"/>
</dbReference>
<reference evidence="1" key="1">
    <citation type="journal article" date="2018" name="Nat. Plants">
        <title>Whole-genome landscape of Medicago truncatula symbiotic genes.</title>
        <authorList>
            <person name="Pecrix Y."/>
            <person name="Gamas P."/>
            <person name="Carrere S."/>
        </authorList>
    </citation>
    <scope>NUCLEOTIDE SEQUENCE</scope>
    <source>
        <tissue evidence="1">Leaves</tissue>
    </source>
</reference>
<evidence type="ECO:0000313" key="1">
    <source>
        <dbReference type="EMBL" id="RHN41526.1"/>
    </source>
</evidence>
<dbReference type="AlphaFoldDB" id="A0A396GK77"/>
<gene>
    <name evidence="1" type="ORF">MtrunA17_Chr8g0367001</name>
</gene>
<sequence length="64" mass="7739">MIGCNWPLWWKIWQGNLKIKHLNCLSNRWSKTNIRMSTPQSNNHQALYFFLIKIILQIFIHGDK</sequence>
<comment type="caution">
    <text evidence="1">The sequence shown here is derived from an EMBL/GenBank/DDBJ whole genome shotgun (WGS) entry which is preliminary data.</text>
</comment>
<protein>
    <submittedName>
        <fullName evidence="1">Uncharacterized protein</fullName>
    </submittedName>
</protein>
<proteinExistence type="predicted"/>
<organism evidence="1">
    <name type="scientific">Medicago truncatula</name>
    <name type="common">Barrel medic</name>
    <name type="synonym">Medicago tribuloides</name>
    <dbReference type="NCBI Taxonomy" id="3880"/>
    <lineage>
        <taxon>Eukaryota</taxon>
        <taxon>Viridiplantae</taxon>
        <taxon>Streptophyta</taxon>
        <taxon>Embryophyta</taxon>
        <taxon>Tracheophyta</taxon>
        <taxon>Spermatophyta</taxon>
        <taxon>Magnoliopsida</taxon>
        <taxon>eudicotyledons</taxon>
        <taxon>Gunneridae</taxon>
        <taxon>Pentapetalae</taxon>
        <taxon>rosids</taxon>
        <taxon>fabids</taxon>
        <taxon>Fabales</taxon>
        <taxon>Fabaceae</taxon>
        <taxon>Papilionoideae</taxon>
        <taxon>50 kb inversion clade</taxon>
        <taxon>NPAAA clade</taxon>
        <taxon>Hologalegina</taxon>
        <taxon>IRL clade</taxon>
        <taxon>Trifolieae</taxon>
        <taxon>Medicago</taxon>
    </lineage>
</organism>